<organism evidence="8 9">
    <name type="scientific">Malassezia japonica</name>
    <dbReference type="NCBI Taxonomy" id="223818"/>
    <lineage>
        <taxon>Eukaryota</taxon>
        <taxon>Fungi</taxon>
        <taxon>Dikarya</taxon>
        <taxon>Basidiomycota</taxon>
        <taxon>Ustilaginomycotina</taxon>
        <taxon>Malasseziomycetes</taxon>
        <taxon>Malasseziales</taxon>
        <taxon>Malasseziaceae</taxon>
        <taxon>Malassezia</taxon>
    </lineage>
</organism>
<name>A0AAF0JAV5_9BASI</name>
<dbReference type="EMBL" id="CP119963">
    <property type="protein sequence ID" value="WFD40242.1"/>
    <property type="molecule type" value="Genomic_DNA"/>
</dbReference>
<dbReference type="RefSeq" id="XP_060123139.1">
    <property type="nucleotide sequence ID" value="XM_060267156.1"/>
</dbReference>
<dbReference type="PANTHER" id="PTHR47447">
    <property type="entry name" value="OS03G0856100 PROTEIN"/>
    <property type="match status" value="1"/>
</dbReference>
<feature type="coiled-coil region" evidence="6">
    <location>
        <begin position="40"/>
        <end position="67"/>
    </location>
</feature>
<reference evidence="8" key="1">
    <citation type="submission" date="2023-03" db="EMBL/GenBank/DDBJ databases">
        <title>Mating type loci evolution in Malassezia.</title>
        <authorList>
            <person name="Coelho M.A."/>
        </authorList>
    </citation>
    <scope>NUCLEOTIDE SEQUENCE</scope>
    <source>
        <strain evidence="8">CBS 9431</strain>
    </source>
</reference>
<comment type="subunit">
    <text evidence="4">Binds to mitochondrial small subunit 15S rRNA.</text>
</comment>
<keyword evidence="2" id="KW-0677">Repeat</keyword>
<sequence>MWRPRLPYVAARLVRPVRPLHACTAQAARTPRSGTLRARQALLSQEIAQLEKELQFVEKQEEVARLTADLPPLDDATLEAMYREMIEPPPAEEAPKSLPDATPKALTRLAMRLGVGRGENEAEEAADAASIEAVERDAHENAPVEESTASQPLDTALRAASDERTAQRTLLLERLATWVMENPSEPDDLLPAVPTEEWQALAVDSARDTNLAQTLHTLDLMAQSGLEPSAALYARLLDTYATRGALDACLVLSARMQEVGLVADAPVKHAMVKAYVHSDRLFSALEYLQHWETTEAAPISAYTMLMEHLVKHPMRAVHPIAWSLFYHMRLVAHPVPDAAVYALMIRACAAGVPQPGTRARAPEADAERALDLFREMTTHYAIRPNKEVYDSLILTCARRKEHYTDAIRLVRELLDGEPDRVLAPGARSALWADTYTFNALLQGSARAGDLRTARWVLAEMLRVAFALDGAPEHCRVNEETMSNIFWTYAVYEPPLKEKDIRVVDGEKGKGKGKDNEGGKLDAKGEASDEVETRVETNDQPENQPESQADDPTSLDTRSETSPEASPHPTVFTHDMPQTAKDVLLEVRALMARILADQDPSPDAGLEHPLSSVRTTPRLLNAFLSVLMHHLPREHQLAAVVHAAEDPDGVFQQAHVAPNGHTYALLLEACAAQRHRPHADAVAARVWAQWTELATAHPMSSAHGTDAKTTSKAWALMIRNKAKSYDIDAALELVRSFYALYPPKAPTTAVTSVAPAPPVDLMPVPPPSSALDALASLAPSAGSRQYPSLSPARPTLRFRDLDLLHHRCVALRRADGIRLITHVDRAFRSTRYPS</sequence>
<feature type="compositionally biased region" description="Polar residues" evidence="7">
    <location>
        <begin position="537"/>
        <end position="563"/>
    </location>
</feature>
<feature type="region of interest" description="Disordered" evidence="7">
    <location>
        <begin position="502"/>
        <end position="575"/>
    </location>
</feature>
<evidence type="ECO:0000256" key="1">
    <source>
        <dbReference type="ARBA" id="ARBA00006192"/>
    </source>
</evidence>
<evidence type="ECO:0000256" key="3">
    <source>
        <dbReference type="ARBA" id="ARBA00044493"/>
    </source>
</evidence>
<evidence type="ECO:0000256" key="7">
    <source>
        <dbReference type="SAM" id="MobiDB-lite"/>
    </source>
</evidence>
<evidence type="ECO:0000256" key="6">
    <source>
        <dbReference type="SAM" id="Coils"/>
    </source>
</evidence>
<feature type="repeat" description="PPR" evidence="5">
    <location>
        <begin position="433"/>
        <end position="467"/>
    </location>
</feature>
<evidence type="ECO:0000256" key="2">
    <source>
        <dbReference type="ARBA" id="ARBA00022737"/>
    </source>
</evidence>
<evidence type="ECO:0000256" key="4">
    <source>
        <dbReference type="ARBA" id="ARBA00044511"/>
    </source>
</evidence>
<feature type="compositionally biased region" description="Basic and acidic residues" evidence="7">
    <location>
        <begin position="502"/>
        <end position="536"/>
    </location>
</feature>
<comment type="similarity">
    <text evidence="1">Belongs to the CCM1 family.</text>
</comment>
<dbReference type="InterPro" id="IPR011990">
    <property type="entry name" value="TPR-like_helical_dom_sf"/>
</dbReference>
<dbReference type="AlphaFoldDB" id="A0AAF0JAV5"/>
<dbReference type="InterPro" id="IPR002885">
    <property type="entry name" value="PPR_rpt"/>
</dbReference>
<evidence type="ECO:0000313" key="8">
    <source>
        <dbReference type="EMBL" id="WFD40242.1"/>
    </source>
</evidence>
<proteinExistence type="inferred from homology"/>
<protein>
    <recommendedName>
        <fullName evidence="10">Pentatricopeptide repeat-containing protein</fullName>
    </recommendedName>
</protein>
<dbReference type="PANTHER" id="PTHR47447:SF17">
    <property type="entry name" value="OS12G0638900 PROTEIN"/>
    <property type="match status" value="1"/>
</dbReference>
<keyword evidence="9" id="KW-1185">Reference proteome</keyword>
<evidence type="ECO:0000313" key="9">
    <source>
        <dbReference type="Proteomes" id="UP001217754"/>
    </source>
</evidence>
<evidence type="ECO:0008006" key="10">
    <source>
        <dbReference type="Google" id="ProtNLM"/>
    </source>
</evidence>
<dbReference type="PROSITE" id="PS51375">
    <property type="entry name" value="PPR"/>
    <property type="match status" value="1"/>
</dbReference>
<evidence type="ECO:0000256" key="5">
    <source>
        <dbReference type="PROSITE-ProRule" id="PRU00708"/>
    </source>
</evidence>
<dbReference type="Gene3D" id="1.25.40.10">
    <property type="entry name" value="Tetratricopeptide repeat domain"/>
    <property type="match status" value="2"/>
</dbReference>
<gene>
    <name evidence="8" type="ORF">MJAP1_003228</name>
</gene>
<dbReference type="GeneID" id="85226879"/>
<dbReference type="Proteomes" id="UP001217754">
    <property type="component" value="Chromosome 6"/>
</dbReference>
<dbReference type="Pfam" id="PF01535">
    <property type="entry name" value="PPR"/>
    <property type="match status" value="1"/>
</dbReference>
<keyword evidence="6" id="KW-0175">Coiled coil</keyword>
<accession>A0AAF0JAV5</accession>
<comment type="function">
    <text evidence="3">Regulates mitochondrial small subunit maturation by controlling 15S rRNA 5'-end processing. Localizes to the 5' precursor of the 15S rRNA in a position that is subsequently occupied by mS47 in the mature yeast mtSSU. Uses structure and sequence-specific RNA recognition, binding to a single-stranded region of the precursor and specifically recognizing bases -6 to -1. The exchange of Ccm1 for mS47 is coupled to the irreversible removal of precursor rRNA that is accompanied by conformational changes of the mitoribosomal proteins uS5m and mS26. These conformational changes signal completion of 5'-end rRNA processing through protection of the mature 5'-end of the 15S rRNA and stabilization of mS47. The removal of the 5' precursor together with the dissociation of Ccm1 may be catalyzed by the 5'-3' exoribonuclease Pet127. Involved in the specific removal of group I introns in mitochondrial encoded transcripts.</text>
</comment>